<accession>A0A7W4UWY8</accession>
<gene>
    <name evidence="4" type="ORF">FHX33_002514</name>
</gene>
<feature type="region of interest" description="Disordered" evidence="1">
    <location>
        <begin position="43"/>
        <end position="85"/>
    </location>
</feature>
<dbReference type="AlphaFoldDB" id="A0A7W4UWY8"/>
<sequence>MSRTARTLAAAVVLGLGMLLAGAGAAAADDGGIGISIDIPSTGDAPADGTGGTGSTGTGGSGYPDTTAPTDAPPSDVAAPGATPAPAVAVDNGPFNVGGLNAKFVPSLNPGAGKIVVSFSVHNGSASTWSSTVRVWLTGPFGNPLDDSGDVAVKNLKPGSTITYSRTLTGVGQWAVVTAHAKFTPPATIDGIATKSALREATVFAFPWLGSVGAVLAATALAILLALRASVAVPVAVAAVRA</sequence>
<comment type="caution">
    <text evidence="4">The sequence shown here is derived from an EMBL/GenBank/DDBJ whole genome shotgun (WGS) entry which is preliminary data.</text>
</comment>
<keyword evidence="3" id="KW-0732">Signal</keyword>
<evidence type="ECO:0000256" key="1">
    <source>
        <dbReference type="SAM" id="MobiDB-lite"/>
    </source>
</evidence>
<feature type="chain" id="PRO_5030837045" description="Sortase" evidence="3">
    <location>
        <begin position="29"/>
        <end position="242"/>
    </location>
</feature>
<feature type="compositionally biased region" description="Low complexity" evidence="1">
    <location>
        <begin position="63"/>
        <end position="85"/>
    </location>
</feature>
<protein>
    <recommendedName>
        <fullName evidence="6">Sortase</fullName>
    </recommendedName>
</protein>
<proteinExistence type="predicted"/>
<evidence type="ECO:0000313" key="5">
    <source>
        <dbReference type="Proteomes" id="UP000538196"/>
    </source>
</evidence>
<keyword evidence="2" id="KW-0472">Membrane</keyword>
<name>A0A7W4UWY8_LEIAQ</name>
<reference evidence="4 5" key="1">
    <citation type="submission" date="2020-08" db="EMBL/GenBank/DDBJ databases">
        <title>Sequencing the genomes of 1000 actinobacteria strains.</title>
        <authorList>
            <person name="Klenk H.-P."/>
        </authorList>
    </citation>
    <scope>NUCLEOTIDE SEQUENCE [LARGE SCALE GENOMIC DNA]</scope>
    <source>
        <strain evidence="4 5">DSM 20146</strain>
    </source>
</reference>
<keyword evidence="5" id="KW-1185">Reference proteome</keyword>
<keyword evidence="2" id="KW-1133">Transmembrane helix</keyword>
<evidence type="ECO:0008006" key="6">
    <source>
        <dbReference type="Google" id="ProtNLM"/>
    </source>
</evidence>
<dbReference type="EMBL" id="JACHVP010000002">
    <property type="protein sequence ID" value="MBB2967751.1"/>
    <property type="molecule type" value="Genomic_DNA"/>
</dbReference>
<feature type="signal peptide" evidence="3">
    <location>
        <begin position="1"/>
        <end position="28"/>
    </location>
</feature>
<evidence type="ECO:0000256" key="3">
    <source>
        <dbReference type="SAM" id="SignalP"/>
    </source>
</evidence>
<dbReference type="Proteomes" id="UP000538196">
    <property type="component" value="Unassembled WGS sequence"/>
</dbReference>
<feature type="transmembrane region" description="Helical" evidence="2">
    <location>
        <begin position="205"/>
        <end position="227"/>
    </location>
</feature>
<feature type="compositionally biased region" description="Gly residues" evidence="1">
    <location>
        <begin position="49"/>
        <end position="62"/>
    </location>
</feature>
<keyword evidence="2" id="KW-0812">Transmembrane</keyword>
<evidence type="ECO:0000256" key="2">
    <source>
        <dbReference type="SAM" id="Phobius"/>
    </source>
</evidence>
<organism evidence="4 5">
    <name type="scientific">Leifsonia aquatica</name>
    <name type="common">Corynebacterium aquaticum</name>
    <dbReference type="NCBI Taxonomy" id="144185"/>
    <lineage>
        <taxon>Bacteria</taxon>
        <taxon>Bacillati</taxon>
        <taxon>Actinomycetota</taxon>
        <taxon>Actinomycetes</taxon>
        <taxon>Micrococcales</taxon>
        <taxon>Microbacteriaceae</taxon>
        <taxon>Leifsonia</taxon>
    </lineage>
</organism>
<evidence type="ECO:0000313" key="4">
    <source>
        <dbReference type="EMBL" id="MBB2967751.1"/>
    </source>
</evidence>
<dbReference type="RefSeq" id="WP_183428581.1">
    <property type="nucleotide sequence ID" value="NZ_JACHVP010000002.1"/>
</dbReference>